<accession>G7GUN3</accession>
<evidence type="ECO:0000313" key="1">
    <source>
        <dbReference type="EMBL" id="GAB07308.1"/>
    </source>
</evidence>
<dbReference type="STRING" id="1075090.GOAMR_63_01550"/>
<dbReference type="AlphaFoldDB" id="G7GUN3"/>
<protein>
    <submittedName>
        <fullName evidence="1">Putative transposase</fullName>
    </submittedName>
</protein>
<evidence type="ECO:0000313" key="2">
    <source>
        <dbReference type="Proteomes" id="UP000006023"/>
    </source>
</evidence>
<name>G7GUN3_9ACTN</name>
<sequence length="62" mass="6905">MLVRTNSAGGTREFLDYLTDHHLEHSVGSGLWTTAAQVIDRPLPQVDSRLRPDRTERGGVDC</sequence>
<keyword evidence="2" id="KW-1185">Reference proteome</keyword>
<dbReference type="EMBL" id="BAED01000063">
    <property type="protein sequence ID" value="GAB07308.1"/>
    <property type="molecule type" value="Genomic_DNA"/>
</dbReference>
<dbReference type="Proteomes" id="UP000006023">
    <property type="component" value="Unassembled WGS sequence"/>
</dbReference>
<reference evidence="1 2" key="1">
    <citation type="submission" date="2011-11" db="EMBL/GenBank/DDBJ databases">
        <title>Whole genome shotgun sequence of Gordonia amarae NBRC 15530.</title>
        <authorList>
            <person name="Takarada H."/>
            <person name="Hosoyama A."/>
            <person name="Tsuchikane K."/>
            <person name="Katsumata H."/>
            <person name="Yamazaki S."/>
            <person name="Fujita N."/>
        </authorList>
    </citation>
    <scope>NUCLEOTIDE SEQUENCE [LARGE SCALE GENOMIC DNA]</scope>
    <source>
        <strain evidence="1 2">NBRC 15530</strain>
    </source>
</reference>
<proteinExistence type="predicted"/>
<gene>
    <name evidence="1" type="ORF">GOAMR_63_01550</name>
</gene>
<organism evidence="1 2">
    <name type="scientific">Gordonia amarae NBRC 15530</name>
    <dbReference type="NCBI Taxonomy" id="1075090"/>
    <lineage>
        <taxon>Bacteria</taxon>
        <taxon>Bacillati</taxon>
        <taxon>Actinomycetota</taxon>
        <taxon>Actinomycetes</taxon>
        <taxon>Mycobacteriales</taxon>
        <taxon>Gordoniaceae</taxon>
        <taxon>Gordonia</taxon>
    </lineage>
</organism>
<comment type="caution">
    <text evidence="1">The sequence shown here is derived from an EMBL/GenBank/DDBJ whole genome shotgun (WGS) entry which is preliminary data.</text>
</comment>